<dbReference type="InterPro" id="IPR011701">
    <property type="entry name" value="MFS"/>
</dbReference>
<keyword evidence="5 7" id="KW-0472">Membrane</keyword>
<feature type="transmembrane region" description="Helical" evidence="7">
    <location>
        <begin position="232"/>
        <end position="257"/>
    </location>
</feature>
<keyword evidence="3 7" id="KW-0812">Transmembrane</keyword>
<protein>
    <recommendedName>
        <fullName evidence="8">Major facilitator superfamily (MFS) profile domain-containing protein</fullName>
    </recommendedName>
</protein>
<dbReference type="EMBL" id="NAJQ01000073">
    <property type="protein sequence ID" value="TKA80268.1"/>
    <property type="molecule type" value="Genomic_DNA"/>
</dbReference>
<feature type="domain" description="Major facilitator superfamily (MFS) profile" evidence="8">
    <location>
        <begin position="81"/>
        <end position="568"/>
    </location>
</feature>
<proteinExistence type="predicted"/>
<evidence type="ECO:0000256" key="5">
    <source>
        <dbReference type="ARBA" id="ARBA00023136"/>
    </source>
</evidence>
<feature type="transmembrane region" description="Helical" evidence="7">
    <location>
        <begin position="269"/>
        <end position="288"/>
    </location>
</feature>
<accession>A0A4U0XWL4</accession>
<evidence type="ECO:0000256" key="4">
    <source>
        <dbReference type="ARBA" id="ARBA00022989"/>
    </source>
</evidence>
<dbReference type="PANTHER" id="PTHR23501:SF191">
    <property type="entry name" value="VACUOLAR BASIC AMINO ACID TRANSPORTER 4"/>
    <property type="match status" value="1"/>
</dbReference>
<dbReference type="AlphaFoldDB" id="A0A4U0XWL4"/>
<evidence type="ECO:0000256" key="2">
    <source>
        <dbReference type="ARBA" id="ARBA00022448"/>
    </source>
</evidence>
<dbReference type="PANTHER" id="PTHR23501">
    <property type="entry name" value="MAJOR FACILITATOR SUPERFAMILY"/>
    <property type="match status" value="1"/>
</dbReference>
<evidence type="ECO:0000256" key="6">
    <source>
        <dbReference type="SAM" id="MobiDB-lite"/>
    </source>
</evidence>
<feature type="transmembrane region" description="Helical" evidence="7">
    <location>
        <begin position="379"/>
        <end position="400"/>
    </location>
</feature>
<keyword evidence="2" id="KW-0813">Transport</keyword>
<reference evidence="9 10" key="1">
    <citation type="submission" date="2017-03" db="EMBL/GenBank/DDBJ databases">
        <title>Genomes of endolithic fungi from Antarctica.</title>
        <authorList>
            <person name="Coleine C."/>
            <person name="Masonjones S."/>
            <person name="Stajich J.E."/>
        </authorList>
    </citation>
    <scope>NUCLEOTIDE SEQUENCE [LARGE SCALE GENOMIC DNA]</scope>
    <source>
        <strain evidence="9 10">CCFEE 5184</strain>
    </source>
</reference>
<keyword evidence="4 7" id="KW-1133">Transmembrane helix</keyword>
<dbReference type="SUPFAM" id="SSF103473">
    <property type="entry name" value="MFS general substrate transporter"/>
    <property type="match status" value="1"/>
</dbReference>
<dbReference type="InterPro" id="IPR036259">
    <property type="entry name" value="MFS_trans_sf"/>
</dbReference>
<feature type="transmembrane region" description="Helical" evidence="7">
    <location>
        <begin position="85"/>
        <end position="103"/>
    </location>
</feature>
<feature type="transmembrane region" description="Helical" evidence="7">
    <location>
        <begin position="171"/>
        <end position="191"/>
    </location>
</feature>
<organism evidence="9 10">
    <name type="scientific">Friedmanniomyces simplex</name>
    <dbReference type="NCBI Taxonomy" id="329884"/>
    <lineage>
        <taxon>Eukaryota</taxon>
        <taxon>Fungi</taxon>
        <taxon>Dikarya</taxon>
        <taxon>Ascomycota</taxon>
        <taxon>Pezizomycotina</taxon>
        <taxon>Dothideomycetes</taxon>
        <taxon>Dothideomycetidae</taxon>
        <taxon>Mycosphaerellales</taxon>
        <taxon>Teratosphaeriaceae</taxon>
        <taxon>Friedmanniomyces</taxon>
    </lineage>
</organism>
<dbReference type="GO" id="GO:0000329">
    <property type="term" value="C:fungal-type vacuole membrane"/>
    <property type="evidence" value="ECO:0007669"/>
    <property type="project" value="TreeGrafter"/>
</dbReference>
<evidence type="ECO:0000256" key="1">
    <source>
        <dbReference type="ARBA" id="ARBA00004127"/>
    </source>
</evidence>
<evidence type="ECO:0000313" key="10">
    <source>
        <dbReference type="Proteomes" id="UP000309340"/>
    </source>
</evidence>
<evidence type="ECO:0000256" key="3">
    <source>
        <dbReference type="ARBA" id="ARBA00022692"/>
    </source>
</evidence>
<dbReference type="OrthoDB" id="3437016at2759"/>
<feature type="region of interest" description="Disordered" evidence="6">
    <location>
        <begin position="1"/>
        <end position="32"/>
    </location>
</feature>
<dbReference type="GO" id="GO:0015174">
    <property type="term" value="F:basic amino acid transmembrane transporter activity"/>
    <property type="evidence" value="ECO:0007669"/>
    <property type="project" value="TreeGrafter"/>
</dbReference>
<evidence type="ECO:0000256" key="7">
    <source>
        <dbReference type="SAM" id="Phobius"/>
    </source>
</evidence>
<name>A0A4U0XWL4_9PEZI</name>
<keyword evidence="10" id="KW-1185">Reference proteome</keyword>
<dbReference type="Gene3D" id="1.20.1250.20">
    <property type="entry name" value="MFS general substrate transporter like domains"/>
    <property type="match status" value="1"/>
</dbReference>
<feature type="transmembrane region" description="Helical" evidence="7">
    <location>
        <begin position="435"/>
        <end position="461"/>
    </location>
</feature>
<gene>
    <name evidence="9" type="ORF">B0A55_03044</name>
</gene>
<dbReference type="Pfam" id="PF07690">
    <property type="entry name" value="MFS_1"/>
    <property type="match status" value="1"/>
</dbReference>
<feature type="transmembrane region" description="Helical" evidence="7">
    <location>
        <begin position="544"/>
        <end position="563"/>
    </location>
</feature>
<evidence type="ECO:0000313" key="9">
    <source>
        <dbReference type="EMBL" id="TKA80268.1"/>
    </source>
</evidence>
<feature type="transmembrane region" description="Helical" evidence="7">
    <location>
        <begin position="339"/>
        <end position="359"/>
    </location>
</feature>
<dbReference type="PROSITE" id="PS50850">
    <property type="entry name" value="MFS"/>
    <property type="match status" value="1"/>
</dbReference>
<feature type="transmembrane region" description="Helical" evidence="7">
    <location>
        <begin position="203"/>
        <end position="226"/>
    </location>
</feature>
<feature type="transmembrane region" description="Helical" evidence="7">
    <location>
        <begin position="473"/>
        <end position="495"/>
    </location>
</feature>
<comment type="subcellular location">
    <subcellularLocation>
        <location evidence="1">Endomembrane system</location>
        <topology evidence="1">Multi-pass membrane protein</topology>
    </subcellularLocation>
</comment>
<evidence type="ECO:0000259" key="8">
    <source>
        <dbReference type="PROSITE" id="PS50850"/>
    </source>
</evidence>
<comment type="caution">
    <text evidence="9">The sequence shown here is derived from an EMBL/GenBank/DDBJ whole genome shotgun (WGS) entry which is preliminary data.</text>
</comment>
<feature type="transmembrane region" description="Helical" evidence="7">
    <location>
        <begin position="412"/>
        <end position="429"/>
    </location>
</feature>
<feature type="transmembrane region" description="Helical" evidence="7">
    <location>
        <begin position="115"/>
        <end position="133"/>
    </location>
</feature>
<dbReference type="InterPro" id="IPR020846">
    <property type="entry name" value="MFS_dom"/>
</dbReference>
<dbReference type="Proteomes" id="UP000309340">
    <property type="component" value="Unassembled WGS sequence"/>
</dbReference>
<feature type="transmembrane region" description="Helical" evidence="7">
    <location>
        <begin position="300"/>
        <end position="319"/>
    </location>
</feature>
<sequence length="576" mass="61619">MPRKEQRLTVVDPLPIADEQTPLLTNQHDGATPVSEHHDILVEAASLDAQLEAQASQERREHDAGAVPVADEPTTGKLLMTMGSLWLSTIFAALDSTIVATLSGPISADFKSGTLFSWIASGYLIANAACQPLSGKLTDIYGRRAGLAFASIFFAVGTFICGIATSGWFIIFGRVIAGMGGGCLNTISTFVGSDLVPLRKRGVWQGISNIVYGAGMGLGGVFGGAINDRLGWRWAFFIQVPFIAVAGIAGILTVKVPIKETETAKIRRVDFLGALTLVASLVLCLVGLNSGGNIVPWSHPLVYLTLPLSFLCLCAFLYIEDRVAPEPIIPVRLLLDRSVMAACLTLWFITMAVFALLFYGPIYFQVVRGVTPTRAGTLFIPQSVGTAAGSFGAGLLMRATGKYKLLNLSMQLLNLAACALILATFNLTVADAPPFIYLFMIGTAYGAILTITLIALISAVDHKYQAVITSASYAFRSTGSSIGITIASVVFQNILKARLSDRFGALPGAEAEIGRIRDSVDEIRHVPEGWHDGVLEAYVEALRGVWTVVLGFSVAAAVASLFLRQHTLYKSLDRNK</sequence>
<dbReference type="GO" id="GO:0012505">
    <property type="term" value="C:endomembrane system"/>
    <property type="evidence" value="ECO:0007669"/>
    <property type="project" value="UniProtKB-SubCell"/>
</dbReference>
<feature type="transmembrane region" description="Helical" evidence="7">
    <location>
        <begin position="145"/>
        <end position="165"/>
    </location>
</feature>